<organism evidence="1 2">
    <name type="scientific">Heterorhabditis bacteriophora</name>
    <name type="common">Entomopathogenic nematode worm</name>
    <dbReference type="NCBI Taxonomy" id="37862"/>
    <lineage>
        <taxon>Eukaryota</taxon>
        <taxon>Metazoa</taxon>
        <taxon>Ecdysozoa</taxon>
        <taxon>Nematoda</taxon>
        <taxon>Chromadorea</taxon>
        <taxon>Rhabditida</taxon>
        <taxon>Rhabditina</taxon>
        <taxon>Rhabditomorpha</taxon>
        <taxon>Strongyloidea</taxon>
        <taxon>Heterorhabditidae</taxon>
        <taxon>Heterorhabditis</taxon>
    </lineage>
</organism>
<keyword evidence="1" id="KW-1185">Reference proteome</keyword>
<dbReference type="AlphaFoldDB" id="A0A1I7X6N7"/>
<protein>
    <submittedName>
        <fullName evidence="2">Uncharacterized protein</fullName>
    </submittedName>
</protein>
<evidence type="ECO:0000313" key="2">
    <source>
        <dbReference type="WBParaSite" id="Hba_13232"/>
    </source>
</evidence>
<sequence length="50" mass="5878">MGLEAKTTRRIWGRVRLGEKPSQSQHNSGRELGKMRLNLYCDNYKSFYNS</sequence>
<name>A0A1I7X6N7_HETBA</name>
<proteinExistence type="predicted"/>
<dbReference type="Proteomes" id="UP000095283">
    <property type="component" value="Unplaced"/>
</dbReference>
<dbReference type="WBParaSite" id="Hba_13232">
    <property type="protein sequence ID" value="Hba_13232"/>
    <property type="gene ID" value="Hba_13232"/>
</dbReference>
<reference evidence="2" key="1">
    <citation type="submission" date="2016-11" db="UniProtKB">
        <authorList>
            <consortium name="WormBaseParasite"/>
        </authorList>
    </citation>
    <scope>IDENTIFICATION</scope>
</reference>
<accession>A0A1I7X6N7</accession>
<evidence type="ECO:0000313" key="1">
    <source>
        <dbReference type="Proteomes" id="UP000095283"/>
    </source>
</evidence>